<organism evidence="1 2">
    <name type="scientific">Oceaniferula flava</name>
    <dbReference type="NCBI Taxonomy" id="2800421"/>
    <lineage>
        <taxon>Bacteria</taxon>
        <taxon>Pseudomonadati</taxon>
        <taxon>Verrucomicrobiota</taxon>
        <taxon>Verrucomicrobiia</taxon>
        <taxon>Verrucomicrobiales</taxon>
        <taxon>Verrucomicrobiaceae</taxon>
        <taxon>Oceaniferula</taxon>
    </lineage>
</organism>
<sequence>MAAPKKIDPELMREREEAWVGDAVLALYMRELILKEDGAMDGEKFVRCTSNDFLRNIGNATSVEALIGRIYQEKGLEAANEWMEYQLLPVFRKQEKNYQQRQAQLAKKGGKRAKKKG</sequence>
<gene>
    <name evidence="1" type="ORF">JIN83_00355</name>
</gene>
<reference evidence="1" key="1">
    <citation type="submission" date="2021-01" db="EMBL/GenBank/DDBJ databases">
        <title>Modified the classification status of verrucomicrobia.</title>
        <authorList>
            <person name="Feng X."/>
        </authorList>
    </citation>
    <scope>NUCLEOTIDE SEQUENCE</scope>
    <source>
        <strain evidence="1">5K15</strain>
    </source>
</reference>
<dbReference type="EMBL" id="JAENIG010000001">
    <property type="protein sequence ID" value="MBK1853399.1"/>
    <property type="molecule type" value="Genomic_DNA"/>
</dbReference>
<accession>A0AAE2S9P0</accession>
<keyword evidence="2" id="KW-1185">Reference proteome</keyword>
<dbReference type="InterPro" id="IPR036389">
    <property type="entry name" value="RNase_III_sf"/>
</dbReference>
<dbReference type="Proteomes" id="UP000634206">
    <property type="component" value="Unassembled WGS sequence"/>
</dbReference>
<dbReference type="Gene3D" id="1.10.1520.10">
    <property type="entry name" value="Ribonuclease III domain"/>
    <property type="match status" value="1"/>
</dbReference>
<comment type="caution">
    <text evidence="1">The sequence shown here is derived from an EMBL/GenBank/DDBJ whole genome shotgun (WGS) entry which is preliminary data.</text>
</comment>
<proteinExistence type="predicted"/>
<dbReference type="AlphaFoldDB" id="A0AAE2S9P0"/>
<dbReference type="GO" id="GO:0006396">
    <property type="term" value="P:RNA processing"/>
    <property type="evidence" value="ECO:0007669"/>
    <property type="project" value="InterPro"/>
</dbReference>
<evidence type="ECO:0000313" key="1">
    <source>
        <dbReference type="EMBL" id="MBK1853399.1"/>
    </source>
</evidence>
<name>A0AAE2S9P0_9BACT</name>
<dbReference type="GO" id="GO:0004525">
    <property type="term" value="F:ribonuclease III activity"/>
    <property type="evidence" value="ECO:0007669"/>
    <property type="project" value="InterPro"/>
</dbReference>
<protein>
    <submittedName>
        <fullName evidence="1">Uncharacterized protein</fullName>
    </submittedName>
</protein>
<evidence type="ECO:0000313" key="2">
    <source>
        <dbReference type="Proteomes" id="UP000634206"/>
    </source>
</evidence>
<dbReference type="RefSeq" id="WP_309487998.1">
    <property type="nucleotide sequence ID" value="NZ_JAENIG010000001.1"/>
</dbReference>
<dbReference type="SUPFAM" id="SSF69065">
    <property type="entry name" value="RNase III domain-like"/>
    <property type="match status" value="1"/>
</dbReference>